<feature type="non-terminal residue" evidence="2">
    <location>
        <position position="80"/>
    </location>
</feature>
<accession>A0A0F8ZBF1</accession>
<protein>
    <submittedName>
        <fullName evidence="2">Uncharacterized protein</fullName>
    </submittedName>
</protein>
<keyword evidence="1" id="KW-0812">Transmembrane</keyword>
<dbReference type="AlphaFoldDB" id="A0A0F8ZBF1"/>
<name>A0A0F8ZBF1_9ZZZZ</name>
<sequence>MQIELRSLLSGMIIVLMAVGMGLLGVYLARKYDPPVEPLPNELKIVIEEQLLREKAELIRALVAKINLDDCDTLVIHSVS</sequence>
<evidence type="ECO:0000313" key="2">
    <source>
        <dbReference type="EMBL" id="KKK91073.1"/>
    </source>
</evidence>
<comment type="caution">
    <text evidence="2">The sequence shown here is derived from an EMBL/GenBank/DDBJ whole genome shotgun (WGS) entry which is preliminary data.</text>
</comment>
<dbReference type="EMBL" id="LAZR01048815">
    <property type="protein sequence ID" value="KKK91073.1"/>
    <property type="molecule type" value="Genomic_DNA"/>
</dbReference>
<feature type="transmembrane region" description="Helical" evidence="1">
    <location>
        <begin position="7"/>
        <end position="29"/>
    </location>
</feature>
<organism evidence="2">
    <name type="scientific">marine sediment metagenome</name>
    <dbReference type="NCBI Taxonomy" id="412755"/>
    <lineage>
        <taxon>unclassified sequences</taxon>
        <taxon>metagenomes</taxon>
        <taxon>ecological metagenomes</taxon>
    </lineage>
</organism>
<keyword evidence="1" id="KW-0472">Membrane</keyword>
<keyword evidence="1" id="KW-1133">Transmembrane helix</keyword>
<evidence type="ECO:0000256" key="1">
    <source>
        <dbReference type="SAM" id="Phobius"/>
    </source>
</evidence>
<proteinExistence type="predicted"/>
<reference evidence="2" key="1">
    <citation type="journal article" date="2015" name="Nature">
        <title>Complex archaea that bridge the gap between prokaryotes and eukaryotes.</title>
        <authorList>
            <person name="Spang A."/>
            <person name="Saw J.H."/>
            <person name="Jorgensen S.L."/>
            <person name="Zaremba-Niedzwiedzka K."/>
            <person name="Martijn J."/>
            <person name="Lind A.E."/>
            <person name="van Eijk R."/>
            <person name="Schleper C."/>
            <person name="Guy L."/>
            <person name="Ettema T.J."/>
        </authorList>
    </citation>
    <scope>NUCLEOTIDE SEQUENCE</scope>
</reference>
<gene>
    <name evidence="2" type="ORF">LCGC14_2716660</name>
</gene>